<feature type="region of interest" description="Disordered" evidence="4">
    <location>
        <begin position="530"/>
        <end position="563"/>
    </location>
</feature>
<dbReference type="Pfam" id="PF00172">
    <property type="entry name" value="Zn_clus"/>
    <property type="match status" value="1"/>
</dbReference>
<feature type="domain" description="Zn(2)-C6 fungal-type" evidence="5">
    <location>
        <begin position="14"/>
        <end position="43"/>
    </location>
</feature>
<feature type="compositionally biased region" description="Acidic residues" evidence="4">
    <location>
        <begin position="157"/>
        <end position="167"/>
    </location>
</feature>
<feature type="compositionally biased region" description="Low complexity" evidence="4">
    <location>
        <begin position="540"/>
        <end position="563"/>
    </location>
</feature>
<dbReference type="SMART" id="SM00066">
    <property type="entry name" value="GAL4"/>
    <property type="match status" value="1"/>
</dbReference>
<dbReference type="EMBL" id="DF977457">
    <property type="protein sequence ID" value="GAP88774.2"/>
    <property type="molecule type" value="Genomic_DNA"/>
</dbReference>
<evidence type="ECO:0000313" key="7">
    <source>
        <dbReference type="Proteomes" id="UP000054516"/>
    </source>
</evidence>
<feature type="region of interest" description="Disordered" evidence="4">
    <location>
        <begin position="89"/>
        <end position="131"/>
    </location>
</feature>
<feature type="region of interest" description="Disordered" evidence="4">
    <location>
        <begin position="155"/>
        <end position="180"/>
    </location>
</feature>
<dbReference type="STRING" id="77044.A0A1W2TKI7"/>
<dbReference type="InterPro" id="IPR036864">
    <property type="entry name" value="Zn2-C6_fun-type_DNA-bd_sf"/>
</dbReference>
<evidence type="ECO:0000256" key="3">
    <source>
        <dbReference type="ARBA" id="ARBA00023242"/>
    </source>
</evidence>
<keyword evidence="3" id="KW-0539">Nucleus</keyword>
<dbReference type="GO" id="GO:0008270">
    <property type="term" value="F:zinc ion binding"/>
    <property type="evidence" value="ECO:0007669"/>
    <property type="project" value="InterPro"/>
</dbReference>
<dbReference type="Pfam" id="PF04082">
    <property type="entry name" value="Fungal_trans"/>
    <property type="match status" value="1"/>
</dbReference>
<dbReference type="GO" id="GO:0006351">
    <property type="term" value="P:DNA-templated transcription"/>
    <property type="evidence" value="ECO:0007669"/>
    <property type="project" value="InterPro"/>
</dbReference>
<keyword evidence="7" id="KW-1185">Reference proteome</keyword>
<dbReference type="PROSITE" id="PS50048">
    <property type="entry name" value="ZN2_CY6_FUNGAL_2"/>
    <property type="match status" value="1"/>
</dbReference>
<feature type="compositionally biased region" description="Low complexity" evidence="4">
    <location>
        <begin position="168"/>
        <end position="180"/>
    </location>
</feature>
<organism evidence="6">
    <name type="scientific">Rosellinia necatrix</name>
    <name type="common">White root-rot fungus</name>
    <dbReference type="NCBI Taxonomy" id="77044"/>
    <lineage>
        <taxon>Eukaryota</taxon>
        <taxon>Fungi</taxon>
        <taxon>Dikarya</taxon>
        <taxon>Ascomycota</taxon>
        <taxon>Pezizomycotina</taxon>
        <taxon>Sordariomycetes</taxon>
        <taxon>Xylariomycetidae</taxon>
        <taxon>Xylariales</taxon>
        <taxon>Xylariaceae</taxon>
        <taxon>Rosellinia</taxon>
    </lineage>
</organism>
<sequence>MAGDSEPQRKPPLSCTSCRARKLKCDKQDPCHHCARSGSECVFPSRKRIQRPRKTKNTELLQRLSRLESIVGRVGLANLEAVEARLESSDTPAAEPQFHPVIGADPTPHGEHDPAPCGLESARPSQDNTTSRYMSGEFWSSLCDEVGGLRQALEQTTDSEDEDDDGDGTTPESIGNGSGSIGIPIAPWTLLSDSQTGSVQASAIEHPSPGHIRYLASVYFRNVDMHLKILHRPTMLKALHDLADHPETASTIKPEKTSLLFAMYYAAVTSLTAAECTSILGRPRADLARLFEAGIKQALMRADYLNNTSLETVQALTLYTCCLRSHNGSRAAWVLLGLPIRLAQALDLHRDGDGTRSRYSPFEAEQRRRLWWQLIVLDIRAAEDRGTSTIIARGSYDTRLPYNLDDAEFGTDSVAPLRDRTGPSDITFGLFTAQSSCMFLWSSQSTPQQRADERETLRRALHLESQFVQGADPAHIASYLASVTVRLIILRMWLTVRYPLHPRGAHPSAAAVALEAAVARRCGAILPPGGDDDISMPDNASTPGGFASASSPSAAADRPAPTATITRQSTLRTAISIMELSCFLETGPHADRTRWWCETYVQWHALAVALAELCAQTQGDVVERAWRVIELVFPRWGERIADTKRGNLWRPIRKLYKKAKAVREEAMREEAMREEALGDVVEGGWGASWQQQQPQPQAQLGQGRSAPQPQPNGPQSQVDHMLIDPALTASSNPKIGGIRPRLITDMILSESSAHTLTREPPALPTLPYTTTAAAPTGADVMNKDQNSRYSSSSSSSPPSLFRSSNTTGTTAVDTMTSTGTPLPFDLHAIIRDSGQSLAQAFLAWPDVSFDMPTVGSFAGDYFNNNSSSSSSSHPAPPSQGGPVSTRTAGAIVVGEGFVPADPALLETDMMGWSTWDEFVLDTYADSTPNSGSGRSEGT</sequence>
<dbReference type="InterPro" id="IPR007219">
    <property type="entry name" value="XnlR_reg_dom"/>
</dbReference>
<dbReference type="AlphaFoldDB" id="A0A1W2TKI7"/>
<dbReference type="GO" id="GO:0000981">
    <property type="term" value="F:DNA-binding transcription factor activity, RNA polymerase II-specific"/>
    <property type="evidence" value="ECO:0007669"/>
    <property type="project" value="InterPro"/>
</dbReference>
<dbReference type="PANTHER" id="PTHR31001">
    <property type="entry name" value="UNCHARACTERIZED TRANSCRIPTIONAL REGULATORY PROTEIN"/>
    <property type="match status" value="1"/>
</dbReference>
<protein>
    <submittedName>
        <fullName evidence="6">Putative fungal specific transcription factor domain-containing protein</fullName>
    </submittedName>
</protein>
<proteinExistence type="predicted"/>
<dbReference type="InterPro" id="IPR001138">
    <property type="entry name" value="Zn2Cys6_DnaBD"/>
</dbReference>
<dbReference type="PROSITE" id="PS00463">
    <property type="entry name" value="ZN2_CY6_FUNGAL_1"/>
    <property type="match status" value="1"/>
</dbReference>
<keyword evidence="2" id="KW-0479">Metal-binding</keyword>
<dbReference type="InterPro" id="IPR050613">
    <property type="entry name" value="Sec_Metabolite_Reg"/>
</dbReference>
<gene>
    <name evidence="6" type="ORF">SAMD00023353_1202020</name>
</gene>
<feature type="region of interest" description="Disordered" evidence="4">
    <location>
        <begin position="753"/>
        <end position="812"/>
    </location>
</feature>
<name>A0A1W2TKI7_ROSNE</name>
<dbReference type="Proteomes" id="UP000054516">
    <property type="component" value="Unassembled WGS sequence"/>
</dbReference>
<comment type="subcellular location">
    <subcellularLocation>
        <location evidence="1">Nucleus</location>
    </subcellularLocation>
</comment>
<dbReference type="OrthoDB" id="435881at2759"/>
<evidence type="ECO:0000256" key="1">
    <source>
        <dbReference type="ARBA" id="ARBA00004123"/>
    </source>
</evidence>
<dbReference type="SUPFAM" id="SSF57701">
    <property type="entry name" value="Zn2/Cys6 DNA-binding domain"/>
    <property type="match status" value="1"/>
</dbReference>
<dbReference type="GO" id="GO:0003677">
    <property type="term" value="F:DNA binding"/>
    <property type="evidence" value="ECO:0007669"/>
    <property type="project" value="InterPro"/>
</dbReference>
<evidence type="ECO:0000313" key="6">
    <source>
        <dbReference type="EMBL" id="GAP88774.2"/>
    </source>
</evidence>
<dbReference type="CDD" id="cd12148">
    <property type="entry name" value="fungal_TF_MHR"/>
    <property type="match status" value="1"/>
</dbReference>
<evidence type="ECO:0000259" key="5">
    <source>
        <dbReference type="PROSITE" id="PS50048"/>
    </source>
</evidence>
<feature type="compositionally biased region" description="Low complexity" evidence="4">
    <location>
        <begin position="687"/>
        <end position="703"/>
    </location>
</feature>
<feature type="region of interest" description="Disordered" evidence="4">
    <location>
        <begin position="687"/>
        <end position="718"/>
    </location>
</feature>
<dbReference type="GO" id="GO:0005634">
    <property type="term" value="C:nucleus"/>
    <property type="evidence" value="ECO:0007669"/>
    <property type="project" value="UniProtKB-SubCell"/>
</dbReference>
<evidence type="ECO:0000256" key="2">
    <source>
        <dbReference type="ARBA" id="ARBA00022723"/>
    </source>
</evidence>
<feature type="compositionally biased region" description="Low complexity" evidence="4">
    <location>
        <begin position="787"/>
        <end position="804"/>
    </location>
</feature>
<feature type="compositionally biased region" description="Low complexity" evidence="4">
    <location>
        <begin position="765"/>
        <end position="778"/>
    </location>
</feature>
<dbReference type="CDD" id="cd00067">
    <property type="entry name" value="GAL4"/>
    <property type="match status" value="1"/>
</dbReference>
<dbReference type="SMART" id="SM00906">
    <property type="entry name" value="Fungal_trans"/>
    <property type="match status" value="1"/>
</dbReference>
<dbReference type="Gene3D" id="4.10.240.10">
    <property type="entry name" value="Zn(2)-C6 fungal-type DNA-binding domain"/>
    <property type="match status" value="1"/>
</dbReference>
<dbReference type="PANTHER" id="PTHR31001:SF50">
    <property type="entry name" value="ZN(II)2CYS6 TRANSCRIPTION FACTOR (EUROFUNG)"/>
    <property type="match status" value="1"/>
</dbReference>
<feature type="region of interest" description="Disordered" evidence="4">
    <location>
        <begin position="865"/>
        <end position="885"/>
    </location>
</feature>
<evidence type="ECO:0000256" key="4">
    <source>
        <dbReference type="SAM" id="MobiDB-lite"/>
    </source>
</evidence>
<reference evidence="6" key="1">
    <citation type="submission" date="2016-03" db="EMBL/GenBank/DDBJ databases">
        <title>Draft genome sequence of Rosellinia necatrix.</title>
        <authorList>
            <person name="Kanematsu S."/>
        </authorList>
    </citation>
    <scope>NUCLEOTIDE SEQUENCE [LARGE SCALE GENOMIC DNA]</scope>
    <source>
        <strain evidence="6">W97</strain>
    </source>
</reference>
<accession>A0A1W2TKI7</accession>
<dbReference type="OMA" id="CVFPSRK"/>